<comment type="caution">
    <text evidence="2">The sequence shown here is derived from an EMBL/GenBank/DDBJ whole genome shotgun (WGS) entry which is preliminary data.</text>
</comment>
<evidence type="ECO:0000313" key="3">
    <source>
        <dbReference type="Proteomes" id="UP000028828"/>
    </source>
</evidence>
<accession>A0A086JZ72</accession>
<protein>
    <submittedName>
        <fullName evidence="2">Uncharacterized protein</fullName>
    </submittedName>
</protein>
<reference evidence="2 3" key="1">
    <citation type="submission" date="2014-03" db="EMBL/GenBank/DDBJ databases">
        <authorList>
            <person name="Sibley D."/>
            <person name="Venepally P."/>
            <person name="Karamycheva S."/>
            <person name="Hadjithomas M."/>
            <person name="Khan A."/>
            <person name="Brunk B."/>
            <person name="Roos D."/>
            <person name="Caler E."/>
            <person name="Lorenzi H."/>
        </authorList>
    </citation>
    <scope>NUCLEOTIDE SEQUENCE [LARGE SCALE GENOMIC DNA]</scope>
    <source>
        <strain evidence="3">p89</strain>
    </source>
</reference>
<organism evidence="2 3">
    <name type="scientific">Toxoplasma gondii p89</name>
    <dbReference type="NCBI Taxonomy" id="943119"/>
    <lineage>
        <taxon>Eukaryota</taxon>
        <taxon>Sar</taxon>
        <taxon>Alveolata</taxon>
        <taxon>Apicomplexa</taxon>
        <taxon>Conoidasida</taxon>
        <taxon>Coccidia</taxon>
        <taxon>Eucoccidiorida</taxon>
        <taxon>Eimeriorina</taxon>
        <taxon>Sarcocystidae</taxon>
        <taxon>Toxoplasma</taxon>
    </lineage>
</organism>
<evidence type="ECO:0000256" key="1">
    <source>
        <dbReference type="SAM" id="MobiDB-lite"/>
    </source>
</evidence>
<dbReference type="AlphaFoldDB" id="A0A086JZ72"/>
<dbReference type="Proteomes" id="UP000028828">
    <property type="component" value="Unassembled WGS sequence"/>
</dbReference>
<feature type="region of interest" description="Disordered" evidence="1">
    <location>
        <begin position="55"/>
        <end position="74"/>
    </location>
</feature>
<evidence type="ECO:0000313" key="2">
    <source>
        <dbReference type="EMBL" id="KFG37440.1"/>
    </source>
</evidence>
<sequence length="102" mass="11385">MRGFLRPPGAQKRSAQLLLTRTLTAEKGGEDLLDLSQGQTPQSLQVRAKKASVPAFLSGDETEPSSFGGVRKQQRNREEYGGFWAGTPMHSSHKLRCFVRRR</sequence>
<proteinExistence type="predicted"/>
<gene>
    <name evidence="2" type="ORF">TGP89_234625</name>
</gene>
<dbReference type="EMBL" id="AEYI02001439">
    <property type="protein sequence ID" value="KFG37440.1"/>
    <property type="molecule type" value="Genomic_DNA"/>
</dbReference>
<dbReference type="VEuPathDB" id="ToxoDB:TGP89_234625"/>
<name>A0A086JZ72_TOXGO</name>